<dbReference type="AlphaFoldDB" id="A0A0P9UY03"/>
<dbReference type="EMBL" id="LJQU01000259">
    <property type="protein sequence ID" value="KPX94976.1"/>
    <property type="molecule type" value="Genomic_DNA"/>
</dbReference>
<gene>
    <name evidence="2" type="ORF">ALO63_05410</name>
</gene>
<organism evidence="2 3">
    <name type="scientific">Pseudomonas amygdali pv. mori</name>
    <dbReference type="NCBI Taxonomy" id="34065"/>
    <lineage>
        <taxon>Bacteria</taxon>
        <taxon>Pseudomonadati</taxon>
        <taxon>Pseudomonadota</taxon>
        <taxon>Gammaproteobacteria</taxon>
        <taxon>Pseudomonadales</taxon>
        <taxon>Pseudomonadaceae</taxon>
        <taxon>Pseudomonas</taxon>
        <taxon>Pseudomonas amygdali</taxon>
    </lineage>
</organism>
<dbReference type="InterPro" id="IPR005644">
    <property type="entry name" value="NolW-like"/>
</dbReference>
<evidence type="ECO:0000259" key="1">
    <source>
        <dbReference type="Pfam" id="PF03958"/>
    </source>
</evidence>
<evidence type="ECO:0000313" key="2">
    <source>
        <dbReference type="EMBL" id="KPX94976.1"/>
    </source>
</evidence>
<evidence type="ECO:0000313" key="3">
    <source>
        <dbReference type="Proteomes" id="UP000050420"/>
    </source>
</evidence>
<name>A0A0P9UY03_PSEA0</name>
<dbReference type="Pfam" id="PF03958">
    <property type="entry name" value="Secretin_N"/>
    <property type="match status" value="1"/>
</dbReference>
<dbReference type="PATRIC" id="fig|34065.5.peg.5424"/>
<reference evidence="2 3" key="1">
    <citation type="submission" date="2015-09" db="EMBL/GenBank/DDBJ databases">
        <title>Genome announcement of multiple Pseudomonas syringae strains.</title>
        <authorList>
            <person name="Thakur S."/>
            <person name="Wang P.W."/>
            <person name="Gong Y."/>
            <person name="Weir B.S."/>
            <person name="Guttman D.S."/>
        </authorList>
    </citation>
    <scope>NUCLEOTIDE SEQUENCE [LARGE SCALE GENOMIC DNA]</scope>
    <source>
        <strain evidence="2 3">ICMP4331</strain>
    </source>
</reference>
<dbReference type="Gene3D" id="3.30.1370.120">
    <property type="match status" value="1"/>
</dbReference>
<feature type="domain" description="NolW-like" evidence="1">
    <location>
        <begin position="76"/>
        <end position="134"/>
    </location>
</feature>
<protein>
    <submittedName>
        <fullName evidence="2">Type II and III secretion system family protein</fullName>
    </submittedName>
</protein>
<accession>A0A0P9UY03</accession>
<sequence length="297" mass="32227">MMIALPFFARHFSGREEKCQGVFVSPHSACPAIADTLANSCFTRLSRRMIMSVRNLLNVVITSVLIAFSTQALSATEVVPLNYRTSADLLPVAKSFLGTEGSVSAYGNQLIVNAESRKIEELRSLIAQLDTAPKRLLISVDTSENAARNSSGSRVIEYGTASREGGVQQVQTSEGTPALIQIGQSVPLTSSSTDSYGYSQSNTEYRNVTQGFYVTASVTGDTVHLSISTNHDRMSQERADAIKVQSTDSQVSGRLGEWITLASNSDQSVADQRGLAQRYSTQGREDMVLRVKVETLE</sequence>
<dbReference type="Proteomes" id="UP000050420">
    <property type="component" value="Unassembled WGS sequence"/>
</dbReference>
<dbReference type="InterPro" id="IPR038591">
    <property type="entry name" value="NolW-like_sf"/>
</dbReference>
<proteinExistence type="predicted"/>
<comment type="caution">
    <text evidence="2">The sequence shown here is derived from an EMBL/GenBank/DDBJ whole genome shotgun (WGS) entry which is preliminary data.</text>
</comment>